<evidence type="ECO:0000313" key="4">
    <source>
        <dbReference type="EMBL" id="WSD07830.1"/>
    </source>
</evidence>
<dbReference type="Pfam" id="PF18739">
    <property type="entry name" value="HEPN_Apea"/>
    <property type="match status" value="1"/>
</dbReference>
<evidence type="ECO:0008006" key="6">
    <source>
        <dbReference type="Google" id="ProtNLM"/>
    </source>
</evidence>
<feature type="domain" description="ApeA N-terminal" evidence="3">
    <location>
        <begin position="6"/>
        <end position="291"/>
    </location>
</feature>
<evidence type="ECO:0000259" key="3">
    <source>
        <dbReference type="Pfam" id="PF18862"/>
    </source>
</evidence>
<evidence type="ECO:0000259" key="2">
    <source>
        <dbReference type="Pfam" id="PF18739"/>
    </source>
</evidence>
<organism evidence="4 5">
    <name type="scientific">Streptomyces hirsutus</name>
    <dbReference type="NCBI Taxonomy" id="35620"/>
    <lineage>
        <taxon>Bacteria</taxon>
        <taxon>Bacillati</taxon>
        <taxon>Actinomycetota</taxon>
        <taxon>Actinomycetes</taxon>
        <taxon>Kitasatosporales</taxon>
        <taxon>Streptomycetaceae</taxon>
        <taxon>Streptomyces</taxon>
    </lineage>
</organism>
<proteinExistence type="predicted"/>
<dbReference type="InterPro" id="IPR041223">
    <property type="entry name" value="ApeA_NTD"/>
</dbReference>
<dbReference type="EMBL" id="CP109134">
    <property type="protein sequence ID" value="WSD07830.1"/>
    <property type="molecule type" value="Genomic_DNA"/>
</dbReference>
<sequence length="484" mass="54616">MNERTWRGKWWDADRPENKIPGTLRCTEEGDLRLELIGGIDITTRIKLPAGNVYAVSEGSRDVPMIHGISNNEEFTLLSNTALHTGNQLFGNGDILKQDWSSNRALRGVHLSSLDEPIFIRGHLRLERLLHWSNRSSLEVAIKRGEEGRITERSAGVRDVEPAIAIYSDIQILLRILSRDFQREDDVVSNERSISATEAAVLTFSPKEPVSFKGFDEIAKDMQDLLTLSTYEPCGSLNRSIIYCPFGDDRAKEVEVIGRQIYRTTEKRKVRRSDFLLTIADIEFDALVSAWLSLKGNARTACNILFGLRYISQGYVGTRLLGVASAAESMHAALRSASTPIQKSEYRRLKKKLMSAIADESDELQQFVKTGLRNNPTYYDRMVDLASIPDGEATRELIPDIEAWARMLKNARNDLAHANERSSQDEETSRAFWLLEITYALLCLVLLAEMGISSEVQRAAVRRNSRISYASRQFKRVLSGSIKD</sequence>
<name>A0ABZ1GNV8_9ACTN</name>
<protein>
    <recommendedName>
        <fullName evidence="6">ApeA N-terminal domain-containing protein</fullName>
    </recommendedName>
</protein>
<keyword evidence="5" id="KW-1185">Reference proteome</keyword>
<dbReference type="Proteomes" id="UP001335325">
    <property type="component" value="Chromosome"/>
</dbReference>
<accession>A0ABZ1GNV8</accession>
<gene>
    <name evidence="4" type="ORF">OIE73_20210</name>
</gene>
<dbReference type="Pfam" id="PF18862">
    <property type="entry name" value="ApeA_NTD1"/>
    <property type="match status" value="1"/>
</dbReference>
<evidence type="ECO:0000256" key="1">
    <source>
        <dbReference type="SAM" id="Coils"/>
    </source>
</evidence>
<evidence type="ECO:0000313" key="5">
    <source>
        <dbReference type="Proteomes" id="UP001335325"/>
    </source>
</evidence>
<dbReference type="RefSeq" id="WP_326753823.1">
    <property type="nucleotide sequence ID" value="NZ_CP109134.1"/>
</dbReference>
<feature type="domain" description="Apea-like HEPN" evidence="2">
    <location>
        <begin position="321"/>
        <end position="455"/>
    </location>
</feature>
<feature type="coiled-coil region" evidence="1">
    <location>
        <begin position="401"/>
        <end position="428"/>
    </location>
</feature>
<reference evidence="4 5" key="1">
    <citation type="submission" date="2022-10" db="EMBL/GenBank/DDBJ databases">
        <title>The complete genomes of actinobacterial strains from the NBC collection.</title>
        <authorList>
            <person name="Joergensen T.S."/>
            <person name="Alvarez Arevalo M."/>
            <person name="Sterndorff E.B."/>
            <person name="Faurdal D."/>
            <person name="Vuksanovic O."/>
            <person name="Mourched A.-S."/>
            <person name="Charusanti P."/>
            <person name="Shaw S."/>
            <person name="Blin K."/>
            <person name="Weber T."/>
        </authorList>
    </citation>
    <scope>NUCLEOTIDE SEQUENCE [LARGE SCALE GENOMIC DNA]</scope>
    <source>
        <strain evidence="4 5">NBC 01753</strain>
    </source>
</reference>
<dbReference type="GeneID" id="91544943"/>
<dbReference type="InterPro" id="IPR041229">
    <property type="entry name" value="HEPN_Apea"/>
</dbReference>
<keyword evidence="1" id="KW-0175">Coiled coil</keyword>